<comment type="caution">
    <text evidence="1">The sequence shown here is derived from an EMBL/GenBank/DDBJ whole genome shotgun (WGS) entry which is preliminary data.</text>
</comment>
<protein>
    <submittedName>
        <fullName evidence="1">Uncharacterized protein</fullName>
    </submittedName>
</protein>
<sequence length="116" mass="12907">MYVRLTALRYNVLNVLARKRARRCVMVCPLLLSGHEDGLPRPLRGRSGRSTVDCTSTILFLVGTSNKPPPDALGRQVASPAPVLSDYHQRPSRHSGLPELDILDVTNGQRYRLPYA</sequence>
<reference evidence="1" key="1">
    <citation type="submission" date="2022-08" db="EMBL/GenBank/DDBJ databases">
        <title>Genome Sequence of Pycnoporus sanguineus.</title>
        <authorList>
            <person name="Buettner E."/>
        </authorList>
    </citation>
    <scope>NUCLEOTIDE SEQUENCE</scope>
    <source>
        <strain evidence="1">CG-C14</strain>
    </source>
</reference>
<dbReference type="Proteomes" id="UP001144978">
    <property type="component" value="Unassembled WGS sequence"/>
</dbReference>
<proteinExistence type="predicted"/>
<keyword evidence="2" id="KW-1185">Reference proteome</keyword>
<name>A0ACC1PV13_9APHY</name>
<accession>A0ACC1PV13</accession>
<gene>
    <name evidence="1" type="ORF">NUW54_g5648</name>
</gene>
<dbReference type="EMBL" id="JANSHE010001414">
    <property type="protein sequence ID" value="KAJ3002806.1"/>
    <property type="molecule type" value="Genomic_DNA"/>
</dbReference>
<organism evidence="1 2">
    <name type="scientific">Trametes sanguinea</name>
    <dbReference type="NCBI Taxonomy" id="158606"/>
    <lineage>
        <taxon>Eukaryota</taxon>
        <taxon>Fungi</taxon>
        <taxon>Dikarya</taxon>
        <taxon>Basidiomycota</taxon>
        <taxon>Agaricomycotina</taxon>
        <taxon>Agaricomycetes</taxon>
        <taxon>Polyporales</taxon>
        <taxon>Polyporaceae</taxon>
        <taxon>Trametes</taxon>
    </lineage>
</organism>
<evidence type="ECO:0000313" key="1">
    <source>
        <dbReference type="EMBL" id="KAJ3002806.1"/>
    </source>
</evidence>
<evidence type="ECO:0000313" key="2">
    <source>
        <dbReference type="Proteomes" id="UP001144978"/>
    </source>
</evidence>